<dbReference type="InterPro" id="IPR052215">
    <property type="entry name" value="Plant_ABCG"/>
</dbReference>
<accession>A0AAN6GPV6</accession>
<dbReference type="GO" id="GO:0005524">
    <property type="term" value="F:ATP binding"/>
    <property type="evidence" value="ECO:0007669"/>
    <property type="project" value="UniProtKB-KW"/>
</dbReference>
<keyword evidence="5" id="KW-0547">Nucleotide-binding</keyword>
<evidence type="ECO:0000256" key="7">
    <source>
        <dbReference type="ARBA" id="ARBA00022989"/>
    </source>
</evidence>
<feature type="domain" description="ABC transporter" evidence="10">
    <location>
        <begin position="20"/>
        <end position="264"/>
    </location>
</feature>
<keyword evidence="12" id="KW-1185">Reference proteome</keyword>
<keyword evidence="3" id="KW-0813">Transport</keyword>
<evidence type="ECO:0000313" key="11">
    <source>
        <dbReference type="EMBL" id="KAK0552235.1"/>
    </source>
</evidence>
<comment type="similarity">
    <text evidence="2">Belongs to the ABC transporter superfamily. ABCG family. Eye pigment precursor importer (TC 3.A.1.204) subfamily.</text>
</comment>
<organism evidence="11 12">
    <name type="scientific">Tilletia horrida</name>
    <dbReference type="NCBI Taxonomy" id="155126"/>
    <lineage>
        <taxon>Eukaryota</taxon>
        <taxon>Fungi</taxon>
        <taxon>Dikarya</taxon>
        <taxon>Basidiomycota</taxon>
        <taxon>Ustilaginomycotina</taxon>
        <taxon>Exobasidiomycetes</taxon>
        <taxon>Tilletiales</taxon>
        <taxon>Tilletiaceae</taxon>
        <taxon>Tilletia</taxon>
    </lineage>
</organism>
<dbReference type="InterPro" id="IPR017871">
    <property type="entry name" value="ABC_transporter-like_CS"/>
</dbReference>
<keyword evidence="4 9" id="KW-0812">Transmembrane</keyword>
<dbReference type="PROSITE" id="PS00211">
    <property type="entry name" value="ABC_TRANSPORTER_1"/>
    <property type="match status" value="1"/>
</dbReference>
<feature type="transmembrane region" description="Helical" evidence="9">
    <location>
        <begin position="605"/>
        <end position="626"/>
    </location>
</feature>
<dbReference type="Gene3D" id="3.40.50.300">
    <property type="entry name" value="P-loop containing nucleotide triphosphate hydrolases"/>
    <property type="match status" value="1"/>
</dbReference>
<dbReference type="PROSITE" id="PS50893">
    <property type="entry name" value="ABC_TRANSPORTER_2"/>
    <property type="match status" value="1"/>
</dbReference>
<dbReference type="GO" id="GO:0016020">
    <property type="term" value="C:membrane"/>
    <property type="evidence" value="ECO:0007669"/>
    <property type="project" value="UniProtKB-SubCell"/>
</dbReference>
<evidence type="ECO:0000256" key="5">
    <source>
        <dbReference type="ARBA" id="ARBA00022741"/>
    </source>
</evidence>
<feature type="transmembrane region" description="Helical" evidence="9">
    <location>
        <begin position="364"/>
        <end position="386"/>
    </location>
</feature>
<evidence type="ECO:0000313" key="12">
    <source>
        <dbReference type="Proteomes" id="UP001176517"/>
    </source>
</evidence>
<dbReference type="PANTHER" id="PTHR48042">
    <property type="entry name" value="ABC TRANSPORTER G FAMILY MEMBER 11"/>
    <property type="match status" value="1"/>
</dbReference>
<evidence type="ECO:0000256" key="3">
    <source>
        <dbReference type="ARBA" id="ARBA00022448"/>
    </source>
</evidence>
<keyword evidence="8 9" id="KW-0472">Membrane</keyword>
<evidence type="ECO:0000256" key="2">
    <source>
        <dbReference type="ARBA" id="ARBA00005814"/>
    </source>
</evidence>
<dbReference type="AlphaFoldDB" id="A0AAN6GPV6"/>
<dbReference type="Pfam" id="PF01061">
    <property type="entry name" value="ABC2_membrane"/>
    <property type="match status" value="1"/>
</dbReference>
<dbReference type="Pfam" id="PF00005">
    <property type="entry name" value="ABC_tran"/>
    <property type="match status" value="1"/>
</dbReference>
<evidence type="ECO:0000256" key="4">
    <source>
        <dbReference type="ARBA" id="ARBA00022692"/>
    </source>
</evidence>
<proteinExistence type="inferred from homology"/>
<protein>
    <recommendedName>
        <fullName evidence="10">ABC transporter domain-containing protein</fullName>
    </recommendedName>
</protein>
<dbReference type="InterPro" id="IPR003593">
    <property type="entry name" value="AAA+_ATPase"/>
</dbReference>
<evidence type="ECO:0000256" key="8">
    <source>
        <dbReference type="ARBA" id="ARBA00023136"/>
    </source>
</evidence>
<dbReference type="InterPro" id="IPR027417">
    <property type="entry name" value="P-loop_NTPase"/>
</dbReference>
<evidence type="ECO:0000256" key="9">
    <source>
        <dbReference type="SAM" id="Phobius"/>
    </source>
</evidence>
<dbReference type="EMBL" id="JAPDMZ010000066">
    <property type="protein sequence ID" value="KAK0552235.1"/>
    <property type="molecule type" value="Genomic_DNA"/>
</dbReference>
<keyword evidence="7 9" id="KW-1133">Transmembrane helix</keyword>
<reference evidence="11" key="1">
    <citation type="journal article" date="2023" name="PhytoFront">
        <title>Draft Genome Resources of Seven Strains of Tilletia horrida, Causal Agent of Kernel Smut of Rice.</title>
        <authorList>
            <person name="Khanal S."/>
            <person name="Antony Babu S."/>
            <person name="Zhou X.G."/>
        </authorList>
    </citation>
    <scope>NUCLEOTIDE SEQUENCE</scope>
    <source>
        <strain evidence="11">TX6</strain>
    </source>
</reference>
<gene>
    <name evidence="11" type="ORF">OC846_002986</name>
</gene>
<feature type="transmembrane region" description="Helical" evidence="9">
    <location>
        <begin position="442"/>
        <end position="468"/>
    </location>
</feature>
<dbReference type="GO" id="GO:0140359">
    <property type="term" value="F:ABC-type transporter activity"/>
    <property type="evidence" value="ECO:0007669"/>
    <property type="project" value="InterPro"/>
</dbReference>
<dbReference type="PANTHER" id="PTHR48042:SF11">
    <property type="entry name" value="ABC TRANSPORTER G FAMILY MEMBER 11"/>
    <property type="match status" value="1"/>
</dbReference>
<feature type="transmembrane region" description="Helical" evidence="9">
    <location>
        <begin position="474"/>
        <end position="491"/>
    </location>
</feature>
<dbReference type="Pfam" id="PF19055">
    <property type="entry name" value="ABC2_membrane_7"/>
    <property type="match status" value="1"/>
</dbReference>
<dbReference type="SUPFAM" id="SSF52540">
    <property type="entry name" value="P-loop containing nucleoside triphosphate hydrolases"/>
    <property type="match status" value="1"/>
</dbReference>
<dbReference type="InterPro" id="IPR043926">
    <property type="entry name" value="ABCG_dom"/>
</dbReference>
<dbReference type="InterPro" id="IPR013525">
    <property type="entry name" value="ABC2_TM"/>
</dbReference>
<name>A0AAN6GPV6_9BASI</name>
<dbReference type="GO" id="GO:0016887">
    <property type="term" value="F:ATP hydrolysis activity"/>
    <property type="evidence" value="ECO:0007669"/>
    <property type="project" value="InterPro"/>
</dbReference>
<dbReference type="Proteomes" id="UP001176517">
    <property type="component" value="Unassembled WGS sequence"/>
</dbReference>
<evidence type="ECO:0000259" key="10">
    <source>
        <dbReference type="PROSITE" id="PS50893"/>
    </source>
</evidence>
<comment type="caution">
    <text evidence="11">The sequence shown here is derived from an EMBL/GenBank/DDBJ whole genome shotgun (WGS) entry which is preliminary data.</text>
</comment>
<comment type="subcellular location">
    <subcellularLocation>
        <location evidence="1">Membrane</location>
        <topology evidence="1">Multi-pass membrane protein</topology>
    </subcellularLocation>
</comment>
<feature type="transmembrane region" description="Helical" evidence="9">
    <location>
        <begin position="401"/>
        <end position="421"/>
    </location>
</feature>
<feature type="transmembrane region" description="Helical" evidence="9">
    <location>
        <begin position="496"/>
        <end position="519"/>
    </location>
</feature>
<keyword evidence="6" id="KW-0067">ATP-binding</keyword>
<dbReference type="SMART" id="SM00382">
    <property type="entry name" value="AAA"/>
    <property type="match status" value="1"/>
</dbReference>
<evidence type="ECO:0000256" key="1">
    <source>
        <dbReference type="ARBA" id="ARBA00004141"/>
    </source>
</evidence>
<evidence type="ECO:0000256" key="6">
    <source>
        <dbReference type="ARBA" id="ARBA00022840"/>
    </source>
</evidence>
<dbReference type="InterPro" id="IPR003439">
    <property type="entry name" value="ABC_transporter-like_ATP-bd"/>
</dbReference>
<sequence>MSDIEKQDELSLDLHERLCFSWKNVSFSVKHKGSDKQLVSNVSGHVRAGEMLAVMGPSGAGKSTTLDLLAGRKLMSSGSAFIDGSEVTKPSDIRRISSYVEQEDALLGVLTVGETVRFSARLSLLNSGMTPSQIDQLADETVASLGLAAVKDNRVGTPIQRGISGGQKRRLTVANGFVARPKLLFLDEPISGLDSSSGYEVLSAIRKVARERNIAVIATVHSPTWETFSLFDRTLLLAGGQTMFYGKPEEVAPYFASLGHPCPPHTNPADHMMNLVNNDFGQVGEAQPATSGGVAAHDQAAFAASWLRHTQSSADPTQSPCLTDGSKPKFYAPSSESKLRSARNMISQIGLLTRRNLVNYSRNVLAFGIRTGMYIGMGIMVGLVWINLPQTDSRTNDRLSVHFYSVAFLGFMSVAGIPAFLEERAVYVRESKNNLYGPAAFTIAQTLVTLPFLFICTFMFSVIAYWAIGLHPGGTHFFNWLAFVYLGVAAAEMQSLLIAAIIPIFVASLAIAAFLNGFWMSVQGYFMRNLPAFWKSWAHWIDYETFAFQLLVKSDFKGLVFPCAGSLVEKTCQCSFPSSLLAAGQCAVSGNDVIDSLGYGGASMVLYAFILVLIMLFYRIAFYVALRVTV</sequence>